<dbReference type="SMART" id="SM00822">
    <property type="entry name" value="PKS_KR"/>
    <property type="match status" value="1"/>
</dbReference>
<accession>A0ABX1GCS9</accession>
<dbReference type="InterPro" id="IPR036291">
    <property type="entry name" value="NAD(P)-bd_dom_sf"/>
</dbReference>
<dbReference type="PRINTS" id="PR00080">
    <property type="entry name" value="SDRFAMILY"/>
</dbReference>
<evidence type="ECO:0000313" key="4">
    <source>
        <dbReference type="EMBL" id="NKI16074.1"/>
    </source>
</evidence>
<evidence type="ECO:0000256" key="2">
    <source>
        <dbReference type="RuleBase" id="RU000363"/>
    </source>
</evidence>
<organism evidence="4 5">
    <name type="scientific">Spongiibacter thalassae</name>
    <dbReference type="NCBI Taxonomy" id="2721624"/>
    <lineage>
        <taxon>Bacteria</taxon>
        <taxon>Pseudomonadati</taxon>
        <taxon>Pseudomonadota</taxon>
        <taxon>Gammaproteobacteria</taxon>
        <taxon>Cellvibrionales</taxon>
        <taxon>Spongiibacteraceae</taxon>
        <taxon>Spongiibacter</taxon>
    </lineage>
</organism>
<comment type="similarity">
    <text evidence="1 2">Belongs to the short-chain dehydrogenases/reductases (SDR) family.</text>
</comment>
<evidence type="ECO:0000256" key="1">
    <source>
        <dbReference type="ARBA" id="ARBA00006484"/>
    </source>
</evidence>
<dbReference type="EMBL" id="JAAWWK010000001">
    <property type="protein sequence ID" value="NKI16074.1"/>
    <property type="molecule type" value="Genomic_DNA"/>
</dbReference>
<keyword evidence="5" id="KW-1185">Reference proteome</keyword>
<dbReference type="InterPro" id="IPR002347">
    <property type="entry name" value="SDR_fam"/>
</dbReference>
<dbReference type="Gene3D" id="3.40.50.720">
    <property type="entry name" value="NAD(P)-binding Rossmann-like Domain"/>
    <property type="match status" value="1"/>
</dbReference>
<comment type="caution">
    <text evidence="4">The sequence shown here is derived from an EMBL/GenBank/DDBJ whole genome shotgun (WGS) entry which is preliminary data.</text>
</comment>
<dbReference type="InterPro" id="IPR051687">
    <property type="entry name" value="Peroxisomal_Beta-Oxidation"/>
</dbReference>
<dbReference type="Pfam" id="PF00106">
    <property type="entry name" value="adh_short"/>
    <property type="match status" value="1"/>
</dbReference>
<evidence type="ECO:0000259" key="3">
    <source>
        <dbReference type="SMART" id="SM00822"/>
    </source>
</evidence>
<dbReference type="SUPFAM" id="SSF51735">
    <property type="entry name" value="NAD(P)-binding Rossmann-fold domains"/>
    <property type="match status" value="1"/>
</dbReference>
<dbReference type="PRINTS" id="PR00081">
    <property type="entry name" value="GDHRDH"/>
</dbReference>
<dbReference type="PANTHER" id="PTHR45024:SF3">
    <property type="entry name" value="BLL2957 PROTEIN"/>
    <property type="match status" value="1"/>
</dbReference>
<proteinExistence type="inferred from homology"/>
<dbReference type="PANTHER" id="PTHR45024">
    <property type="entry name" value="DEHYDROGENASES, SHORT CHAIN"/>
    <property type="match status" value="1"/>
</dbReference>
<sequence>MPDLLKDKVVVITGAGRGVGQCIAEYCSQQGARVVVNDLARDEDGKPIAEAVAEGIRQNGGQAIASTANIAQRVEVEEMIQTTVDLWGRVDGLVNNAGILRDRIFHKMSEEEWDQSIAVNLKGCFNTARAVAPFMKEQGSGAMVHMTSTSGLIGNFGQSNYAAAKMGLVGLSKSIALDMQRFNVRSNCIAPFALTPMIMAGIPRDTEEGRERWKILEKMEPEKVAPLVCALIADGGAHINGQIFGARGNEVYFFSQPRPVRTAHIGDGEGINAEAIIDRVFPMFKDDLYPLHRSMDIFSWDPV</sequence>
<gene>
    <name evidence="4" type="ORF">HCU74_01450</name>
</gene>
<dbReference type="InterPro" id="IPR020904">
    <property type="entry name" value="Sc_DH/Rdtase_CS"/>
</dbReference>
<feature type="domain" description="Ketoreductase" evidence="3">
    <location>
        <begin position="8"/>
        <end position="206"/>
    </location>
</feature>
<dbReference type="Proteomes" id="UP000765845">
    <property type="component" value="Unassembled WGS sequence"/>
</dbReference>
<protein>
    <submittedName>
        <fullName evidence="4">SDR family NAD(P)-dependent oxidoreductase</fullName>
    </submittedName>
</protein>
<reference evidence="4 5" key="1">
    <citation type="submission" date="2020-04" db="EMBL/GenBank/DDBJ databases">
        <authorList>
            <person name="Yoon J."/>
        </authorList>
    </citation>
    <scope>NUCLEOTIDE SEQUENCE [LARGE SCALE GENOMIC DNA]</scope>
    <source>
        <strain evidence="4 5">KMU-166</strain>
    </source>
</reference>
<evidence type="ECO:0000313" key="5">
    <source>
        <dbReference type="Proteomes" id="UP000765845"/>
    </source>
</evidence>
<dbReference type="PROSITE" id="PS00061">
    <property type="entry name" value="ADH_SHORT"/>
    <property type="match status" value="1"/>
</dbReference>
<name>A0ABX1GCS9_9GAMM</name>
<dbReference type="InterPro" id="IPR057326">
    <property type="entry name" value="KR_dom"/>
</dbReference>
<dbReference type="RefSeq" id="WP_168448615.1">
    <property type="nucleotide sequence ID" value="NZ_JAAWWK010000001.1"/>
</dbReference>